<evidence type="ECO:0000256" key="1">
    <source>
        <dbReference type="ARBA" id="ARBA00006046"/>
    </source>
</evidence>
<sequence>TDPTVAPAGGEALYVLVHTPYLRPHHDWQQLFPAYRQTILQKLARTAGLTALHERIVYEHALTPLDIHQRYGVLDGAIYGLSSRGRWGGAFKPNNRSPDVRGPYLAGGAAHPGPGMPMVLMSGWIAAAALDSDGLVRPQQQEARLWTSLPS</sequence>
<protein>
    <submittedName>
        <fullName evidence="3">Phytoene desaturase</fullName>
    </submittedName>
</protein>
<dbReference type="PANTHER" id="PTHR43734:SF7">
    <property type="entry name" value="4,4'-DIAPONEUROSPORENE OXYGENASE"/>
    <property type="match status" value="1"/>
</dbReference>
<dbReference type="AlphaFoldDB" id="A0A938B6U9"/>
<accession>A0A938B6U9</accession>
<comment type="caution">
    <text evidence="3">The sequence shown here is derived from an EMBL/GenBank/DDBJ whole genome shotgun (WGS) entry which is preliminary data.</text>
</comment>
<gene>
    <name evidence="3" type="ORF">FJZ47_23875</name>
</gene>
<reference evidence="3" key="1">
    <citation type="submission" date="2019-03" db="EMBL/GenBank/DDBJ databases">
        <title>Lake Tanganyika Metagenome-Assembled Genomes (MAGs).</title>
        <authorList>
            <person name="Tran P."/>
        </authorList>
    </citation>
    <scope>NUCLEOTIDE SEQUENCE</scope>
    <source>
        <strain evidence="3">K_DeepCast_65m_m2_066</strain>
    </source>
</reference>
<name>A0A938B6U9_UNCTE</name>
<dbReference type="SUPFAM" id="SSF51905">
    <property type="entry name" value="FAD/NAD(P)-binding domain"/>
    <property type="match status" value="1"/>
</dbReference>
<comment type="similarity">
    <text evidence="1">Belongs to the carotenoid/retinoid oxidoreductase family.</text>
</comment>
<dbReference type="EMBL" id="VGLS01001060">
    <property type="protein sequence ID" value="MBM3226815.1"/>
    <property type="molecule type" value="Genomic_DNA"/>
</dbReference>
<dbReference type="Proteomes" id="UP000712673">
    <property type="component" value="Unassembled WGS sequence"/>
</dbReference>
<dbReference type="PANTHER" id="PTHR43734">
    <property type="entry name" value="PHYTOENE DESATURASE"/>
    <property type="match status" value="1"/>
</dbReference>
<keyword evidence="2" id="KW-0560">Oxidoreductase</keyword>
<organism evidence="3 4">
    <name type="scientific">Tectimicrobiota bacterium</name>
    <dbReference type="NCBI Taxonomy" id="2528274"/>
    <lineage>
        <taxon>Bacteria</taxon>
        <taxon>Pseudomonadati</taxon>
        <taxon>Nitrospinota/Tectimicrobiota group</taxon>
        <taxon>Candidatus Tectimicrobiota</taxon>
    </lineage>
</organism>
<feature type="non-terminal residue" evidence="3">
    <location>
        <position position="1"/>
    </location>
</feature>
<evidence type="ECO:0000313" key="3">
    <source>
        <dbReference type="EMBL" id="MBM3226815.1"/>
    </source>
</evidence>
<proteinExistence type="inferred from homology"/>
<dbReference type="GO" id="GO:0016491">
    <property type="term" value="F:oxidoreductase activity"/>
    <property type="evidence" value="ECO:0007669"/>
    <property type="project" value="UniProtKB-KW"/>
</dbReference>
<evidence type="ECO:0000256" key="2">
    <source>
        <dbReference type="ARBA" id="ARBA00023002"/>
    </source>
</evidence>
<evidence type="ECO:0000313" key="4">
    <source>
        <dbReference type="Proteomes" id="UP000712673"/>
    </source>
</evidence>
<dbReference type="InterPro" id="IPR036188">
    <property type="entry name" value="FAD/NAD-bd_sf"/>
</dbReference>